<dbReference type="SUPFAM" id="SSF47616">
    <property type="entry name" value="GST C-terminal domain-like"/>
    <property type="match status" value="1"/>
</dbReference>
<dbReference type="InterPro" id="IPR000868">
    <property type="entry name" value="Isochorismatase-like_dom"/>
</dbReference>
<evidence type="ECO:0000313" key="5">
    <source>
        <dbReference type="Proteomes" id="UP000636479"/>
    </source>
</evidence>
<feature type="domain" description="GST C-terminal" evidence="3">
    <location>
        <begin position="279"/>
        <end position="407"/>
    </location>
</feature>
<dbReference type="InterPro" id="IPR036249">
    <property type="entry name" value="Thioredoxin-like_sf"/>
</dbReference>
<sequence>MTTALLLIDLQAEFLSHGGNFLISATSRLALLRNTAKVVRSFRVREEPIIWVRSEYALRSTQPLGNLLEGTHSGKKPCCAPNTEGAEFPVEVQALQAPDDVLLTKGWYSAFKETNLEELLRQRGITHLFIGGLLTNVCVSATAEDAVKSCGLTVTILEDCLGWRKFRSHEMALSKMRAAGVIVSTQYKALGTPAHQPTLYYGIAFVPMRLRVMCDPKETRTPPFLGLNHRGKTPVLVDPQEGGDIIVNESIAILHYIDTYFEPKQTLLPSISARRAYSVALTRIQETENLHSIYDELEDAHFNAENSGKPLETAERAKLIDCVYKELDFWETYAKQTLFISGNEFGLADCAFFPLLAYMVHRGFEWTARWQNLHNYFLRVRERNCAQHAQPLGWDQPGKTNVWANTT</sequence>
<dbReference type="InterPro" id="IPR050272">
    <property type="entry name" value="Isochorismatase-like_hydrls"/>
</dbReference>
<dbReference type="Pfam" id="PF13409">
    <property type="entry name" value="GST_N_2"/>
    <property type="match status" value="1"/>
</dbReference>
<dbReference type="Pfam" id="PF00857">
    <property type="entry name" value="Isochorismatase"/>
    <property type="match status" value="1"/>
</dbReference>
<dbReference type="Gene3D" id="1.20.1050.10">
    <property type="match status" value="1"/>
</dbReference>
<dbReference type="Pfam" id="PF13410">
    <property type="entry name" value="GST_C_2"/>
    <property type="match status" value="1"/>
</dbReference>
<reference evidence="4" key="1">
    <citation type="submission" date="2020-05" db="EMBL/GenBank/DDBJ databases">
        <title>Mycena genomes resolve the evolution of fungal bioluminescence.</title>
        <authorList>
            <person name="Tsai I.J."/>
        </authorList>
    </citation>
    <scope>NUCLEOTIDE SEQUENCE</scope>
    <source>
        <strain evidence="4">171206Taipei</strain>
    </source>
</reference>
<dbReference type="EMBL" id="JACAZF010000002">
    <property type="protein sequence ID" value="KAF7312131.1"/>
    <property type="molecule type" value="Genomic_DNA"/>
</dbReference>
<dbReference type="SUPFAM" id="SSF52499">
    <property type="entry name" value="Isochorismatase-like hydrolases"/>
    <property type="match status" value="1"/>
</dbReference>
<dbReference type="AlphaFoldDB" id="A0A8H6T8F6"/>
<comment type="caution">
    <text evidence="4">The sequence shown here is derived from an EMBL/GenBank/DDBJ whole genome shotgun (WGS) entry which is preliminary data.</text>
</comment>
<organism evidence="4 5">
    <name type="scientific">Mycena indigotica</name>
    <dbReference type="NCBI Taxonomy" id="2126181"/>
    <lineage>
        <taxon>Eukaryota</taxon>
        <taxon>Fungi</taxon>
        <taxon>Dikarya</taxon>
        <taxon>Basidiomycota</taxon>
        <taxon>Agaricomycotina</taxon>
        <taxon>Agaricomycetes</taxon>
        <taxon>Agaricomycetidae</taxon>
        <taxon>Agaricales</taxon>
        <taxon>Marasmiineae</taxon>
        <taxon>Mycenaceae</taxon>
        <taxon>Mycena</taxon>
    </lineage>
</organism>
<dbReference type="PROSITE" id="PS50405">
    <property type="entry name" value="GST_CTER"/>
    <property type="match status" value="1"/>
</dbReference>
<dbReference type="CDD" id="cd00299">
    <property type="entry name" value="GST_C_family"/>
    <property type="match status" value="1"/>
</dbReference>
<accession>A0A8H6T8F6</accession>
<proteinExistence type="inferred from homology"/>
<name>A0A8H6T8F6_9AGAR</name>
<keyword evidence="2" id="KW-0378">Hydrolase</keyword>
<dbReference type="PANTHER" id="PTHR43540">
    <property type="entry name" value="PEROXYUREIDOACRYLATE/UREIDOACRYLATE AMIDOHYDROLASE-RELATED"/>
    <property type="match status" value="1"/>
</dbReference>
<evidence type="ECO:0000256" key="2">
    <source>
        <dbReference type="ARBA" id="ARBA00022801"/>
    </source>
</evidence>
<dbReference type="GeneID" id="59341660"/>
<keyword evidence="5" id="KW-1185">Reference proteome</keyword>
<evidence type="ECO:0000259" key="3">
    <source>
        <dbReference type="PROSITE" id="PS50405"/>
    </source>
</evidence>
<dbReference type="Gene3D" id="3.40.30.10">
    <property type="entry name" value="Glutaredoxin"/>
    <property type="match status" value="1"/>
</dbReference>
<protein>
    <recommendedName>
        <fullName evidence="3">GST C-terminal domain-containing protein</fullName>
    </recommendedName>
</protein>
<dbReference type="InterPro" id="IPR036282">
    <property type="entry name" value="Glutathione-S-Trfase_C_sf"/>
</dbReference>
<dbReference type="RefSeq" id="XP_037224239.1">
    <property type="nucleotide sequence ID" value="XM_037359144.1"/>
</dbReference>
<dbReference type="OrthoDB" id="1739143at2759"/>
<dbReference type="CDD" id="cd00431">
    <property type="entry name" value="cysteine_hydrolases"/>
    <property type="match status" value="1"/>
</dbReference>
<dbReference type="Gene3D" id="3.40.50.850">
    <property type="entry name" value="Isochorismatase-like"/>
    <property type="match status" value="1"/>
</dbReference>
<evidence type="ECO:0000313" key="4">
    <source>
        <dbReference type="EMBL" id="KAF7312131.1"/>
    </source>
</evidence>
<dbReference type="InterPro" id="IPR004045">
    <property type="entry name" value="Glutathione_S-Trfase_N"/>
</dbReference>
<comment type="similarity">
    <text evidence="1">Belongs to the isochorismatase family.</text>
</comment>
<dbReference type="Proteomes" id="UP000636479">
    <property type="component" value="Unassembled WGS sequence"/>
</dbReference>
<gene>
    <name evidence="4" type="ORF">MIND_00225500</name>
</gene>
<dbReference type="SUPFAM" id="SSF52833">
    <property type="entry name" value="Thioredoxin-like"/>
    <property type="match status" value="1"/>
</dbReference>
<dbReference type="InterPro" id="IPR036380">
    <property type="entry name" value="Isochorismatase-like_sf"/>
</dbReference>
<dbReference type="GO" id="GO:0016787">
    <property type="term" value="F:hydrolase activity"/>
    <property type="evidence" value="ECO:0007669"/>
    <property type="project" value="UniProtKB-KW"/>
</dbReference>
<dbReference type="InterPro" id="IPR010987">
    <property type="entry name" value="Glutathione-S-Trfase_C-like"/>
</dbReference>
<evidence type="ECO:0000256" key="1">
    <source>
        <dbReference type="ARBA" id="ARBA00006336"/>
    </source>
</evidence>